<accession>A0AAV4CT89</accession>
<evidence type="ECO:0000313" key="3">
    <source>
        <dbReference type="Proteomes" id="UP000735302"/>
    </source>
</evidence>
<feature type="compositionally biased region" description="Basic and acidic residues" evidence="1">
    <location>
        <begin position="1"/>
        <end position="13"/>
    </location>
</feature>
<protein>
    <submittedName>
        <fullName evidence="2">Uncharacterized protein</fullName>
    </submittedName>
</protein>
<evidence type="ECO:0000313" key="2">
    <source>
        <dbReference type="EMBL" id="GFO35084.1"/>
    </source>
</evidence>
<name>A0AAV4CT89_9GAST</name>
<feature type="region of interest" description="Disordered" evidence="1">
    <location>
        <begin position="1"/>
        <end position="29"/>
    </location>
</feature>
<sequence>MPKSRNEKKERNPSGKAIEGSDQDCRLSGNTGMQITRRDSRIGQQTCANGMLRKVSSMIVIDQRVLRRGNNWQRFVFGQQVGGADARIFLELAGS</sequence>
<proteinExistence type="predicted"/>
<reference evidence="2 3" key="1">
    <citation type="journal article" date="2021" name="Elife">
        <title>Chloroplast acquisition without the gene transfer in kleptoplastic sea slugs, Plakobranchus ocellatus.</title>
        <authorList>
            <person name="Maeda T."/>
            <person name="Takahashi S."/>
            <person name="Yoshida T."/>
            <person name="Shimamura S."/>
            <person name="Takaki Y."/>
            <person name="Nagai Y."/>
            <person name="Toyoda A."/>
            <person name="Suzuki Y."/>
            <person name="Arimoto A."/>
            <person name="Ishii H."/>
            <person name="Satoh N."/>
            <person name="Nishiyama T."/>
            <person name="Hasebe M."/>
            <person name="Maruyama T."/>
            <person name="Minagawa J."/>
            <person name="Obokata J."/>
            <person name="Shigenobu S."/>
        </authorList>
    </citation>
    <scope>NUCLEOTIDE SEQUENCE [LARGE SCALE GENOMIC DNA]</scope>
</reference>
<dbReference type="Proteomes" id="UP000735302">
    <property type="component" value="Unassembled WGS sequence"/>
</dbReference>
<comment type="caution">
    <text evidence="2">The sequence shown here is derived from an EMBL/GenBank/DDBJ whole genome shotgun (WGS) entry which is preliminary data.</text>
</comment>
<evidence type="ECO:0000256" key="1">
    <source>
        <dbReference type="SAM" id="MobiDB-lite"/>
    </source>
</evidence>
<organism evidence="2 3">
    <name type="scientific">Plakobranchus ocellatus</name>
    <dbReference type="NCBI Taxonomy" id="259542"/>
    <lineage>
        <taxon>Eukaryota</taxon>
        <taxon>Metazoa</taxon>
        <taxon>Spiralia</taxon>
        <taxon>Lophotrochozoa</taxon>
        <taxon>Mollusca</taxon>
        <taxon>Gastropoda</taxon>
        <taxon>Heterobranchia</taxon>
        <taxon>Euthyneura</taxon>
        <taxon>Panpulmonata</taxon>
        <taxon>Sacoglossa</taxon>
        <taxon>Placobranchoidea</taxon>
        <taxon>Plakobranchidae</taxon>
        <taxon>Plakobranchus</taxon>
    </lineage>
</organism>
<dbReference type="EMBL" id="BLXT01006957">
    <property type="protein sequence ID" value="GFO35084.1"/>
    <property type="molecule type" value="Genomic_DNA"/>
</dbReference>
<gene>
    <name evidence="2" type="ORF">PoB_006158900</name>
</gene>
<dbReference type="AlphaFoldDB" id="A0AAV4CT89"/>
<keyword evidence="3" id="KW-1185">Reference proteome</keyword>